<evidence type="ECO:0000256" key="1">
    <source>
        <dbReference type="SAM" id="MobiDB-lite"/>
    </source>
</evidence>
<dbReference type="Proteomes" id="UP000321331">
    <property type="component" value="Unassembled WGS sequence"/>
</dbReference>
<evidence type="ECO:0000313" key="2">
    <source>
        <dbReference type="EMBL" id="TXC11730.1"/>
    </source>
</evidence>
<reference evidence="2 3" key="1">
    <citation type="submission" date="2019-07" db="EMBL/GenBank/DDBJ databases">
        <title>The First High-Quality Draft Genome Sequence of the Causal Agent of the Current Panama Disease Epidemic.</title>
        <authorList>
            <person name="Warmington R.J."/>
            <person name="Kay W."/>
            <person name="Jeffries A."/>
            <person name="Bebber D."/>
            <person name="Moore K."/>
            <person name="Studholme D.J."/>
        </authorList>
    </citation>
    <scope>NUCLEOTIDE SEQUENCE [LARGE SCALE GENOMIC DNA]</scope>
    <source>
        <strain evidence="2 3">TR4</strain>
    </source>
</reference>
<feature type="region of interest" description="Disordered" evidence="1">
    <location>
        <begin position="76"/>
        <end position="105"/>
    </location>
</feature>
<dbReference type="AlphaFoldDB" id="A0A5C6TKR0"/>
<protein>
    <submittedName>
        <fullName evidence="2">Uncharacterized protein</fullName>
    </submittedName>
</protein>
<evidence type="ECO:0000313" key="3">
    <source>
        <dbReference type="Proteomes" id="UP000321331"/>
    </source>
</evidence>
<accession>A0A5C6TKR0</accession>
<comment type="caution">
    <text evidence="2">The sequence shown here is derived from an EMBL/GenBank/DDBJ whole genome shotgun (WGS) entry which is preliminary data.</text>
</comment>
<gene>
    <name evidence="2" type="ORF">FocTR4_00006504</name>
</gene>
<organism evidence="2 3">
    <name type="scientific">Fusarium oxysporum f. sp. cubense</name>
    <dbReference type="NCBI Taxonomy" id="61366"/>
    <lineage>
        <taxon>Eukaryota</taxon>
        <taxon>Fungi</taxon>
        <taxon>Dikarya</taxon>
        <taxon>Ascomycota</taxon>
        <taxon>Pezizomycotina</taxon>
        <taxon>Sordariomycetes</taxon>
        <taxon>Hypocreomycetidae</taxon>
        <taxon>Hypocreales</taxon>
        <taxon>Nectriaceae</taxon>
        <taxon>Fusarium</taxon>
        <taxon>Fusarium oxysporum species complex</taxon>
    </lineage>
</organism>
<name>A0A5C6TKR0_FUSOC</name>
<proteinExistence type="predicted"/>
<dbReference type="EMBL" id="VMNF01000003">
    <property type="protein sequence ID" value="TXC11730.1"/>
    <property type="molecule type" value="Genomic_DNA"/>
</dbReference>
<sequence length="168" mass="18880">MPIQNQMMNDNEARPLRSCLSRHDASNLGDLRYSLLVKIDEDEANGMLLSFQTGLCYLWLYRVVSEVESGVLCHTRLPSPHQRGKNPLGRADQEKATAAPVASRQPNPLDQRRRLYIMNSGTCLYSTVLNPSLIWTIVNSTIIRSFDIGLSELQDLLEVVEHVDVSIG</sequence>